<reference evidence="2 4" key="1">
    <citation type="submission" date="2014-07" db="EMBL/GenBank/DDBJ databases">
        <authorList>
            <person name="Zhang J.E."/>
            <person name="Yang H."/>
            <person name="Guo J."/>
            <person name="Deng Z."/>
            <person name="Luo H."/>
            <person name="Luo M."/>
            <person name="Zhao B."/>
        </authorList>
    </citation>
    <scope>NUCLEOTIDE SEQUENCE [LARGE SCALE GENOMIC DNA]</scope>
    <source>
        <strain evidence="2 4">1CP</strain>
        <plasmid evidence="4">Plasmid pr1cp1</plasmid>
        <plasmid evidence="2">pR1CP1</plasmid>
    </source>
</reference>
<evidence type="ECO:0000313" key="4">
    <source>
        <dbReference type="Proteomes" id="UP000186108"/>
    </source>
</evidence>
<dbReference type="EMBL" id="CP009112">
    <property type="protein sequence ID" value="ANS32286.1"/>
    <property type="molecule type" value="Genomic_DNA"/>
</dbReference>
<proteinExistence type="predicted"/>
<evidence type="ECO:0000313" key="2">
    <source>
        <dbReference type="EMBL" id="ANS32286.1"/>
    </source>
</evidence>
<dbReference type="EMBL" id="CP009112">
    <property type="protein sequence ID" value="ANS32379.1"/>
    <property type="molecule type" value="Genomic_DNA"/>
</dbReference>
<evidence type="ECO:0000313" key="3">
    <source>
        <dbReference type="EMBL" id="ANS32379.1"/>
    </source>
</evidence>
<geneLocation type="plasmid" evidence="4">
    <name>pr1cp1</name>
</geneLocation>
<geneLocation type="plasmid" evidence="2">
    <name>pR1CP1</name>
</geneLocation>
<dbReference type="Proteomes" id="UP000186108">
    <property type="component" value="Plasmid pR1CP1"/>
</dbReference>
<dbReference type="AlphaFoldDB" id="A0A1B1KI48"/>
<name>A0A1B1KI48_RHOOP</name>
<organism evidence="2 4">
    <name type="scientific">Rhodococcus opacus</name>
    <name type="common">Nocardia opaca</name>
    <dbReference type="NCBI Taxonomy" id="37919"/>
    <lineage>
        <taxon>Bacteria</taxon>
        <taxon>Bacillati</taxon>
        <taxon>Actinomycetota</taxon>
        <taxon>Actinomycetes</taxon>
        <taxon>Mycobacteriales</taxon>
        <taxon>Nocardiaceae</taxon>
        <taxon>Rhodococcus</taxon>
    </lineage>
</organism>
<gene>
    <name evidence="2" type="ORF">R1CP_38450</name>
    <name evidence="3" type="ORF">R1CP_38955</name>
</gene>
<sequence length="241" mass="27336">MRPSPTTHPEPTAVTTHLPRVTLCPTHHFIHMRHALTGFAVGGHTRRDPPWPLDQQTRWLPLETWTEWTPSSGFAAISRRAFWTNTDVWQADVNFASRTSHRPSATAIPRKSHPQWRQRESDRNSDHSFSTTDAVAIGRFTIDSLGHGASTGKGPLTRPFHSAIDRRDDEQQQRNFVPARQVLSDCAQNIDDTRLWRSSSTSPANALRSPFAERTYLCRSDPFRCHSLHTGRMPVSCELSL</sequence>
<feature type="compositionally biased region" description="Basic and acidic residues" evidence="1">
    <location>
        <begin position="117"/>
        <end position="126"/>
    </location>
</feature>
<protein>
    <submittedName>
        <fullName evidence="2">Uncharacterized protein</fullName>
    </submittedName>
</protein>
<evidence type="ECO:0000256" key="1">
    <source>
        <dbReference type="SAM" id="MobiDB-lite"/>
    </source>
</evidence>
<keyword evidence="2" id="KW-0614">Plasmid</keyword>
<feature type="region of interest" description="Disordered" evidence="1">
    <location>
        <begin position="99"/>
        <end position="130"/>
    </location>
</feature>
<accession>A0A1B1KI48</accession>